<dbReference type="AlphaFoldDB" id="A0A1F5FFX8"/>
<dbReference type="InterPro" id="IPR003740">
    <property type="entry name" value="YitT"/>
</dbReference>
<dbReference type="PIRSF" id="PIRSF006483">
    <property type="entry name" value="Membrane_protein_YitT"/>
    <property type="match status" value="1"/>
</dbReference>
<dbReference type="STRING" id="1817816.A2Y64_06510"/>
<evidence type="ECO:0000259" key="7">
    <source>
        <dbReference type="Pfam" id="PF10035"/>
    </source>
</evidence>
<feature type="transmembrane region" description="Helical" evidence="6">
    <location>
        <begin position="108"/>
        <end position="127"/>
    </location>
</feature>
<organism evidence="8 9">
    <name type="scientific">Candidatus Coatesbacteria bacterium RBG_13_66_14</name>
    <dbReference type="NCBI Taxonomy" id="1817816"/>
    <lineage>
        <taxon>Bacteria</taxon>
        <taxon>Candidatus Coatesiibacteriota</taxon>
    </lineage>
</organism>
<accession>A0A1F5FFX8</accession>
<dbReference type="CDD" id="cd16380">
    <property type="entry name" value="YitT_C"/>
    <property type="match status" value="1"/>
</dbReference>
<dbReference type="Gene3D" id="3.30.70.120">
    <property type="match status" value="1"/>
</dbReference>
<dbReference type="Proteomes" id="UP000177187">
    <property type="component" value="Unassembled WGS sequence"/>
</dbReference>
<dbReference type="InterPro" id="IPR051461">
    <property type="entry name" value="UPF0750_membrane"/>
</dbReference>
<reference evidence="8 9" key="1">
    <citation type="journal article" date="2016" name="Nat. Commun.">
        <title>Thousands of microbial genomes shed light on interconnected biogeochemical processes in an aquifer system.</title>
        <authorList>
            <person name="Anantharaman K."/>
            <person name="Brown C.T."/>
            <person name="Hug L.A."/>
            <person name="Sharon I."/>
            <person name="Castelle C.J."/>
            <person name="Probst A.J."/>
            <person name="Thomas B.C."/>
            <person name="Singh A."/>
            <person name="Wilkins M.J."/>
            <person name="Karaoz U."/>
            <person name="Brodie E.L."/>
            <person name="Williams K.H."/>
            <person name="Hubbard S.S."/>
            <person name="Banfield J.F."/>
        </authorList>
    </citation>
    <scope>NUCLEOTIDE SEQUENCE [LARGE SCALE GENOMIC DNA]</scope>
</reference>
<evidence type="ECO:0000256" key="3">
    <source>
        <dbReference type="ARBA" id="ARBA00022692"/>
    </source>
</evidence>
<evidence type="ECO:0000256" key="2">
    <source>
        <dbReference type="ARBA" id="ARBA00022475"/>
    </source>
</evidence>
<evidence type="ECO:0000256" key="5">
    <source>
        <dbReference type="ARBA" id="ARBA00023136"/>
    </source>
</evidence>
<evidence type="ECO:0000256" key="6">
    <source>
        <dbReference type="SAM" id="Phobius"/>
    </source>
</evidence>
<keyword evidence="3 6" id="KW-0812">Transmembrane</keyword>
<evidence type="ECO:0000256" key="4">
    <source>
        <dbReference type="ARBA" id="ARBA00022989"/>
    </source>
</evidence>
<keyword evidence="5 6" id="KW-0472">Membrane</keyword>
<feature type="domain" description="DUF2179" evidence="7">
    <location>
        <begin position="223"/>
        <end position="277"/>
    </location>
</feature>
<dbReference type="EMBL" id="MFAF01000032">
    <property type="protein sequence ID" value="OGD78540.1"/>
    <property type="molecule type" value="Genomic_DNA"/>
</dbReference>
<dbReference type="GO" id="GO:0005886">
    <property type="term" value="C:plasma membrane"/>
    <property type="evidence" value="ECO:0007669"/>
    <property type="project" value="UniProtKB-SubCell"/>
</dbReference>
<name>A0A1F5FFX8_9BACT</name>
<dbReference type="InterPro" id="IPR015867">
    <property type="entry name" value="N-reg_PII/ATP_PRibTrfase_C"/>
</dbReference>
<dbReference type="Pfam" id="PF10035">
    <property type="entry name" value="DUF2179"/>
    <property type="match status" value="1"/>
</dbReference>
<dbReference type="InterPro" id="IPR019264">
    <property type="entry name" value="DUF2179"/>
</dbReference>
<sequence>MPDWKSSLRDYILIFVGAAVGSFGLVVFLVPYRIAPGGIGGLATVLHFLWHVPVGMTMLVFNVPLFLVGLKFLGGSFGLRTIFGIVLYSIFADLYGEILRIPVLTDNIIMALVYGAVLLGTGLGLVLRGGGSTGGTDIPARILSRYTGLSTGVSFLFFDTAIIAFAGVIFGEIDLVLYGFLALGVSIKVIDIVLDGFSYARAAIIVTDVPDIVYYQIMAGLDRGATLMKGRGMYTDVDKNVIYCVIEKREVERLKRMVKVADPMAFVVITDVHEVVGYGFRRRGSA</sequence>
<keyword evidence="4 6" id="KW-1133">Transmembrane helix</keyword>
<protein>
    <recommendedName>
        <fullName evidence="7">DUF2179 domain-containing protein</fullName>
    </recommendedName>
</protein>
<evidence type="ECO:0000313" key="9">
    <source>
        <dbReference type="Proteomes" id="UP000177187"/>
    </source>
</evidence>
<dbReference type="PANTHER" id="PTHR33545">
    <property type="entry name" value="UPF0750 MEMBRANE PROTEIN YITT-RELATED"/>
    <property type="match status" value="1"/>
</dbReference>
<feature type="transmembrane region" description="Helical" evidence="6">
    <location>
        <begin position="77"/>
        <end position="96"/>
    </location>
</feature>
<evidence type="ECO:0000256" key="1">
    <source>
        <dbReference type="ARBA" id="ARBA00004651"/>
    </source>
</evidence>
<dbReference type="Pfam" id="PF02588">
    <property type="entry name" value="YitT_membrane"/>
    <property type="match status" value="1"/>
</dbReference>
<feature type="transmembrane region" description="Helical" evidence="6">
    <location>
        <begin position="50"/>
        <end position="70"/>
    </location>
</feature>
<feature type="transmembrane region" description="Helical" evidence="6">
    <location>
        <begin position="12"/>
        <end position="30"/>
    </location>
</feature>
<proteinExistence type="predicted"/>
<comment type="caution">
    <text evidence="8">The sequence shown here is derived from an EMBL/GenBank/DDBJ whole genome shotgun (WGS) entry which is preliminary data.</text>
</comment>
<comment type="subcellular location">
    <subcellularLocation>
        <location evidence="1">Cell membrane</location>
        <topology evidence="1">Multi-pass membrane protein</topology>
    </subcellularLocation>
</comment>
<feature type="transmembrane region" description="Helical" evidence="6">
    <location>
        <begin position="175"/>
        <end position="194"/>
    </location>
</feature>
<dbReference type="PANTHER" id="PTHR33545:SF9">
    <property type="entry name" value="UPF0750 MEMBRANE PROTEIN YITE"/>
    <property type="match status" value="1"/>
</dbReference>
<feature type="transmembrane region" description="Helical" evidence="6">
    <location>
        <begin position="148"/>
        <end position="169"/>
    </location>
</feature>
<evidence type="ECO:0000313" key="8">
    <source>
        <dbReference type="EMBL" id="OGD78540.1"/>
    </source>
</evidence>
<keyword evidence="2" id="KW-1003">Cell membrane</keyword>
<gene>
    <name evidence="8" type="ORF">A2Y64_06510</name>
</gene>